<keyword evidence="5 6" id="KW-0046">Antibiotic resistance</keyword>
<dbReference type="Proteomes" id="UP000217311">
    <property type="component" value="Chromosome"/>
</dbReference>
<dbReference type="EMBL" id="CP023315">
    <property type="protein sequence ID" value="ATC32839.1"/>
    <property type="molecule type" value="Genomic_DNA"/>
</dbReference>
<dbReference type="Pfam" id="PF13354">
    <property type="entry name" value="Beta-lactamase2"/>
    <property type="match status" value="1"/>
</dbReference>
<keyword evidence="4 6" id="KW-0378">Hydrolase</keyword>
<dbReference type="SUPFAM" id="SSF56601">
    <property type="entry name" value="beta-lactamase/transpeptidase-like"/>
    <property type="match status" value="1"/>
</dbReference>
<feature type="domain" description="Beta-lactamase class A catalytic" evidence="8">
    <location>
        <begin position="44"/>
        <end position="260"/>
    </location>
</feature>
<dbReference type="GO" id="GO:0008800">
    <property type="term" value="F:beta-lactamase activity"/>
    <property type="evidence" value="ECO:0007669"/>
    <property type="project" value="UniProtKB-UniRule"/>
</dbReference>
<comment type="catalytic activity">
    <reaction evidence="1 6">
        <text>a beta-lactam + H2O = a substituted beta-amino acid</text>
        <dbReference type="Rhea" id="RHEA:20401"/>
        <dbReference type="ChEBI" id="CHEBI:15377"/>
        <dbReference type="ChEBI" id="CHEBI:35627"/>
        <dbReference type="ChEBI" id="CHEBI:140347"/>
        <dbReference type="EC" id="3.5.2.6"/>
    </reaction>
</comment>
<dbReference type="GO" id="GO:0046677">
    <property type="term" value="P:response to antibiotic"/>
    <property type="evidence" value="ECO:0007669"/>
    <property type="project" value="UniProtKB-UniRule"/>
</dbReference>
<feature type="signal peptide" evidence="7">
    <location>
        <begin position="1"/>
        <end position="24"/>
    </location>
</feature>
<feature type="chain" id="PRO_5012629091" description="Beta-lactamase" evidence="7">
    <location>
        <begin position="25"/>
        <end position="289"/>
    </location>
</feature>
<evidence type="ECO:0000256" key="2">
    <source>
        <dbReference type="ARBA" id="ARBA00009009"/>
    </source>
</evidence>
<dbReference type="GO" id="GO:0030655">
    <property type="term" value="P:beta-lactam antibiotic catabolic process"/>
    <property type="evidence" value="ECO:0007669"/>
    <property type="project" value="InterPro"/>
</dbReference>
<dbReference type="PRINTS" id="PR00118">
    <property type="entry name" value="BLACTAMASEA"/>
</dbReference>
<name>A0A290MLG6_CAUVI</name>
<reference evidence="10" key="1">
    <citation type="submission" date="2017-09" db="EMBL/GenBank/DDBJ databases">
        <title>Genome evolution observed in wild isolates of Caulobacter crescentus.</title>
        <authorList>
            <person name="Ely B."/>
            <person name="Wilson K."/>
            <person name="Scott D."/>
        </authorList>
    </citation>
    <scope>NUCLEOTIDE SEQUENCE [LARGE SCALE GENOMIC DNA]</scope>
    <source>
        <strain evidence="10">CB13b1a</strain>
    </source>
</reference>
<dbReference type="EC" id="3.5.2.6" evidence="3 6"/>
<dbReference type="InterPro" id="IPR000871">
    <property type="entry name" value="Beta-lactam_class-A"/>
</dbReference>
<protein>
    <recommendedName>
        <fullName evidence="3 6">Beta-lactamase</fullName>
        <ecNumber evidence="3 6">3.5.2.6</ecNumber>
    </recommendedName>
</protein>
<dbReference type="PANTHER" id="PTHR35333">
    <property type="entry name" value="BETA-LACTAMASE"/>
    <property type="match status" value="1"/>
</dbReference>
<dbReference type="InterPro" id="IPR023650">
    <property type="entry name" value="Beta-lactam_class-A_AS"/>
</dbReference>
<evidence type="ECO:0000313" key="10">
    <source>
        <dbReference type="Proteomes" id="UP000217311"/>
    </source>
</evidence>
<dbReference type="InterPro" id="IPR045155">
    <property type="entry name" value="Beta-lactam_cat"/>
</dbReference>
<evidence type="ECO:0000256" key="1">
    <source>
        <dbReference type="ARBA" id="ARBA00001526"/>
    </source>
</evidence>
<proteinExistence type="inferred from homology"/>
<dbReference type="NCBIfam" id="NF033103">
    <property type="entry name" value="bla_class_A"/>
    <property type="match status" value="1"/>
</dbReference>
<evidence type="ECO:0000256" key="5">
    <source>
        <dbReference type="ARBA" id="ARBA00023251"/>
    </source>
</evidence>
<dbReference type="InterPro" id="IPR012338">
    <property type="entry name" value="Beta-lactam/transpept-like"/>
</dbReference>
<comment type="similarity">
    <text evidence="2 6">Belongs to the class-A beta-lactamase family.</text>
</comment>
<keyword evidence="7" id="KW-0732">Signal</keyword>
<dbReference type="Gene3D" id="3.40.710.10">
    <property type="entry name" value="DD-peptidase/beta-lactamase superfamily"/>
    <property type="match status" value="1"/>
</dbReference>
<accession>A0A290MLG6</accession>
<organism evidence="9 10">
    <name type="scientific">Caulobacter vibrioides</name>
    <name type="common">Caulobacter crescentus</name>
    <dbReference type="NCBI Taxonomy" id="155892"/>
    <lineage>
        <taxon>Bacteria</taxon>
        <taxon>Pseudomonadati</taxon>
        <taxon>Pseudomonadota</taxon>
        <taxon>Alphaproteobacteria</taxon>
        <taxon>Caulobacterales</taxon>
        <taxon>Caulobacteraceae</taxon>
        <taxon>Caulobacter</taxon>
    </lineage>
</organism>
<dbReference type="PROSITE" id="PS00146">
    <property type="entry name" value="BETA_LACTAMASE_A"/>
    <property type="match status" value="1"/>
</dbReference>
<evidence type="ECO:0000256" key="3">
    <source>
        <dbReference type="ARBA" id="ARBA00012865"/>
    </source>
</evidence>
<dbReference type="PANTHER" id="PTHR35333:SF3">
    <property type="entry name" value="BETA-LACTAMASE-TYPE TRANSPEPTIDASE FOLD CONTAINING PROTEIN"/>
    <property type="match status" value="1"/>
</dbReference>
<evidence type="ECO:0000256" key="6">
    <source>
        <dbReference type="RuleBase" id="RU361140"/>
    </source>
</evidence>
<gene>
    <name evidence="9" type="ORF">CA606_11115</name>
</gene>
<evidence type="ECO:0000256" key="4">
    <source>
        <dbReference type="ARBA" id="ARBA00022801"/>
    </source>
</evidence>
<sequence length="289" mass="31181">MLHRRTFLSALTAAPLTLPAVARATPDLTSRINALEKASGGRLGVAVLDTHTGRRFAWRGDQRFRMCSTFKTPLAAAILRRVDQGRERLDRRIRYGRDVLIAHSPAVDKHLGQGMTVGALCEATITLSDNAAANLLLDALGGPSALTRFLRAIGDETTRCDRREPELNGGAPDDPRDTTTPVAIVETWRTLLLDDVLTPASRHQLAEWVVANRTGDRRLRAGLPRGWRVGDKTGSDGRAITNDVAIAWPPGRKPLLLAVFHDQGAPDDAARNAVLADTARAVVASGFGA</sequence>
<evidence type="ECO:0000256" key="7">
    <source>
        <dbReference type="SAM" id="SignalP"/>
    </source>
</evidence>
<dbReference type="AlphaFoldDB" id="A0A290MLG6"/>
<evidence type="ECO:0000259" key="8">
    <source>
        <dbReference type="Pfam" id="PF13354"/>
    </source>
</evidence>
<evidence type="ECO:0000313" key="9">
    <source>
        <dbReference type="EMBL" id="ATC32839.1"/>
    </source>
</evidence>